<keyword evidence="4 7" id="KW-0812">Transmembrane</keyword>
<name>A0A0W1AWX2_9BACL</name>
<feature type="transmembrane region" description="Helical" evidence="7">
    <location>
        <begin position="135"/>
        <end position="152"/>
    </location>
</feature>
<dbReference type="PANTHER" id="PTHR43227">
    <property type="entry name" value="BLL4140 PROTEIN"/>
    <property type="match status" value="1"/>
</dbReference>
<dbReference type="GO" id="GO:0055085">
    <property type="term" value="P:transmembrane transport"/>
    <property type="evidence" value="ECO:0007669"/>
    <property type="project" value="InterPro"/>
</dbReference>
<evidence type="ECO:0000256" key="5">
    <source>
        <dbReference type="ARBA" id="ARBA00022989"/>
    </source>
</evidence>
<dbReference type="Proteomes" id="UP000054709">
    <property type="component" value="Unassembled WGS sequence"/>
</dbReference>
<dbReference type="EMBL" id="LCZJ02000026">
    <property type="protein sequence ID" value="KTD85865.1"/>
    <property type="molecule type" value="Genomic_DNA"/>
</dbReference>
<comment type="similarity">
    <text evidence="7">Belongs to the binding-protein-dependent transport system permease family.</text>
</comment>
<evidence type="ECO:0000256" key="2">
    <source>
        <dbReference type="ARBA" id="ARBA00022448"/>
    </source>
</evidence>
<evidence type="ECO:0000256" key="4">
    <source>
        <dbReference type="ARBA" id="ARBA00022692"/>
    </source>
</evidence>
<dbReference type="Pfam" id="PF00528">
    <property type="entry name" value="BPD_transp_1"/>
    <property type="match status" value="1"/>
</dbReference>
<comment type="subcellular location">
    <subcellularLocation>
        <location evidence="1 7">Cell membrane</location>
        <topology evidence="1 7">Multi-pass membrane protein</topology>
    </subcellularLocation>
</comment>
<keyword evidence="10" id="KW-1185">Reference proteome</keyword>
<dbReference type="InterPro" id="IPR000515">
    <property type="entry name" value="MetI-like"/>
</dbReference>
<feature type="transmembrane region" description="Helical" evidence="7">
    <location>
        <begin position="102"/>
        <end position="123"/>
    </location>
</feature>
<feature type="transmembrane region" description="Helical" evidence="7">
    <location>
        <begin position="204"/>
        <end position="229"/>
    </location>
</feature>
<proteinExistence type="inferred from homology"/>
<reference evidence="9 10" key="1">
    <citation type="journal article" date="2015" name="Int. Biodeterior. Biodegradation">
        <title>Physiological and genetic screening methods for the isolation of methyl tert-butyl ether-degrading bacteria for bioremediation purposes.</title>
        <authorList>
            <person name="Guisado I.M."/>
            <person name="Purswani J."/>
            <person name="Gonzalez Lopez J."/>
            <person name="Pozo C."/>
        </authorList>
    </citation>
    <scope>NUCLEOTIDE SEQUENCE [LARGE SCALE GENOMIC DNA]</scope>
    <source>
        <strain evidence="9 10">SH7</strain>
    </source>
</reference>
<evidence type="ECO:0000256" key="3">
    <source>
        <dbReference type="ARBA" id="ARBA00022475"/>
    </source>
</evidence>
<comment type="caution">
    <text evidence="9">The sequence shown here is derived from an EMBL/GenBank/DDBJ whole genome shotgun (WGS) entry which is preliminary data.</text>
</comment>
<evidence type="ECO:0000256" key="6">
    <source>
        <dbReference type="ARBA" id="ARBA00023136"/>
    </source>
</evidence>
<dbReference type="AlphaFoldDB" id="A0A0W1AWX2"/>
<keyword evidence="5 7" id="KW-1133">Transmembrane helix</keyword>
<keyword evidence="6 7" id="KW-0472">Membrane</keyword>
<dbReference type="SUPFAM" id="SSF161098">
    <property type="entry name" value="MetI-like"/>
    <property type="match status" value="1"/>
</dbReference>
<feature type="domain" description="ABC transmembrane type-1" evidence="8">
    <location>
        <begin position="66"/>
        <end position="282"/>
    </location>
</feature>
<evidence type="ECO:0000313" key="10">
    <source>
        <dbReference type="Proteomes" id="UP000054709"/>
    </source>
</evidence>
<feature type="transmembrane region" description="Helical" evidence="7">
    <location>
        <begin position="6"/>
        <end position="23"/>
    </location>
</feature>
<dbReference type="InterPro" id="IPR050809">
    <property type="entry name" value="UgpAE/MalFG_permease"/>
</dbReference>
<gene>
    <name evidence="9" type="ORF">UQ64_19075</name>
</gene>
<organism evidence="9 10">
    <name type="scientific">Paenibacillus etheri</name>
    <dbReference type="NCBI Taxonomy" id="1306852"/>
    <lineage>
        <taxon>Bacteria</taxon>
        <taxon>Bacillati</taxon>
        <taxon>Bacillota</taxon>
        <taxon>Bacilli</taxon>
        <taxon>Bacillales</taxon>
        <taxon>Paenibacillaceae</taxon>
        <taxon>Paenibacillus</taxon>
    </lineage>
</organism>
<feature type="transmembrane region" description="Helical" evidence="7">
    <location>
        <begin position="70"/>
        <end position="90"/>
    </location>
</feature>
<dbReference type="PANTHER" id="PTHR43227:SF11">
    <property type="entry name" value="BLL4140 PROTEIN"/>
    <property type="match status" value="1"/>
</dbReference>
<feature type="transmembrane region" description="Helical" evidence="7">
    <location>
        <begin position="261"/>
        <end position="282"/>
    </location>
</feature>
<protein>
    <submittedName>
        <fullName evidence="9">Sugar ABC transporter permease</fullName>
    </submittedName>
</protein>
<keyword evidence="3" id="KW-1003">Cell membrane</keyword>
<evidence type="ECO:0000256" key="1">
    <source>
        <dbReference type="ARBA" id="ARBA00004651"/>
    </source>
</evidence>
<keyword evidence="2 7" id="KW-0813">Transport</keyword>
<evidence type="ECO:0000313" key="9">
    <source>
        <dbReference type="EMBL" id="KTD85865.1"/>
    </source>
</evidence>
<dbReference type="CDD" id="cd06261">
    <property type="entry name" value="TM_PBP2"/>
    <property type="match status" value="1"/>
</dbReference>
<dbReference type="GO" id="GO:0005886">
    <property type="term" value="C:plasma membrane"/>
    <property type="evidence" value="ECO:0007669"/>
    <property type="project" value="UniProtKB-SubCell"/>
</dbReference>
<evidence type="ECO:0000256" key="7">
    <source>
        <dbReference type="RuleBase" id="RU363032"/>
    </source>
</evidence>
<sequence length="295" mass="33564">MASNRYLYLMLLPTVLYFLIFEYKPMYGAIIAFKNFNPYLGITDSPWVGFKNFEKFFESYYFLRLLKNTFLMSFYSLIFIFPASLTFALLLNELRLKKLKSFLQTVSYLPHFISLIVICGMIIDFTKPGGIINSLLLGIGLISEPIQFLILPEWFRTIYVGSGMWQSLGWNSIIYLAALSGINPSLYEAAVVDGAGRWKQLMNITLPGILPTVLILLILNVGTLLNVGWDKIILLYNPGTYVTADVISTFVYRRGVMEENYSFSAAVGLFNSVINFTLLVLANRISRKTTESSLW</sequence>
<dbReference type="InterPro" id="IPR035906">
    <property type="entry name" value="MetI-like_sf"/>
</dbReference>
<evidence type="ECO:0000259" key="8">
    <source>
        <dbReference type="PROSITE" id="PS50928"/>
    </source>
</evidence>
<dbReference type="PROSITE" id="PS50928">
    <property type="entry name" value="ABC_TM1"/>
    <property type="match status" value="1"/>
</dbReference>
<accession>A0A0W1AWX2</accession>
<dbReference type="Gene3D" id="1.10.3720.10">
    <property type="entry name" value="MetI-like"/>
    <property type="match status" value="1"/>
</dbReference>